<evidence type="ECO:0000256" key="1">
    <source>
        <dbReference type="SAM" id="Coils"/>
    </source>
</evidence>
<dbReference type="Proteomes" id="UP000683360">
    <property type="component" value="Unassembled WGS sequence"/>
</dbReference>
<organism evidence="3 4">
    <name type="scientific">Mytilus edulis</name>
    <name type="common">Blue mussel</name>
    <dbReference type="NCBI Taxonomy" id="6550"/>
    <lineage>
        <taxon>Eukaryota</taxon>
        <taxon>Metazoa</taxon>
        <taxon>Spiralia</taxon>
        <taxon>Lophotrochozoa</taxon>
        <taxon>Mollusca</taxon>
        <taxon>Bivalvia</taxon>
        <taxon>Autobranchia</taxon>
        <taxon>Pteriomorphia</taxon>
        <taxon>Mytilida</taxon>
        <taxon>Mytiloidea</taxon>
        <taxon>Mytilidae</taxon>
        <taxon>Mytilinae</taxon>
        <taxon>Mytilus</taxon>
    </lineage>
</organism>
<evidence type="ECO:0000256" key="2">
    <source>
        <dbReference type="SAM" id="MobiDB-lite"/>
    </source>
</evidence>
<name>A0A8S3RUX9_MYTED</name>
<evidence type="ECO:0000313" key="4">
    <source>
        <dbReference type="Proteomes" id="UP000683360"/>
    </source>
</evidence>
<gene>
    <name evidence="3" type="ORF">MEDL_26872</name>
</gene>
<sequence length="167" mass="19586">MDIMWNIYDEYKHRNDIQNVKKTTKEMGKMEEEFTDAENECRDYLIESKVWSSVGSSVSRISRRDNVNSRNKVESKPVNKEKEVKLEQGTKEENNDKQLNEMKFSSELGKDMWKQSKRVSIPVSREIKGTIRAEFQACIDQAPATKENKLLQMRQYVEGESLQVIEN</sequence>
<protein>
    <submittedName>
        <fullName evidence="3">Uncharacterized protein</fullName>
    </submittedName>
</protein>
<dbReference type="EMBL" id="CAJPWZ010001319">
    <property type="protein sequence ID" value="CAG2212923.1"/>
    <property type="molecule type" value="Genomic_DNA"/>
</dbReference>
<reference evidence="3" key="1">
    <citation type="submission" date="2021-03" db="EMBL/GenBank/DDBJ databases">
        <authorList>
            <person name="Bekaert M."/>
        </authorList>
    </citation>
    <scope>NUCLEOTIDE SEQUENCE</scope>
</reference>
<proteinExistence type="predicted"/>
<dbReference type="AlphaFoldDB" id="A0A8S3RUX9"/>
<keyword evidence="1" id="KW-0175">Coiled coil</keyword>
<feature type="region of interest" description="Disordered" evidence="2">
    <location>
        <begin position="59"/>
        <end position="100"/>
    </location>
</feature>
<comment type="caution">
    <text evidence="3">The sequence shown here is derived from an EMBL/GenBank/DDBJ whole genome shotgun (WGS) entry which is preliminary data.</text>
</comment>
<keyword evidence="4" id="KW-1185">Reference proteome</keyword>
<evidence type="ECO:0000313" key="3">
    <source>
        <dbReference type="EMBL" id="CAG2212923.1"/>
    </source>
</evidence>
<feature type="compositionally biased region" description="Basic and acidic residues" evidence="2">
    <location>
        <begin position="62"/>
        <end position="100"/>
    </location>
</feature>
<feature type="coiled-coil region" evidence="1">
    <location>
        <begin position="20"/>
        <end position="47"/>
    </location>
</feature>
<accession>A0A8S3RUX9</accession>